<organism evidence="6 7">
    <name type="scientific">Mycetocola miduiensis</name>
    <dbReference type="NCBI Taxonomy" id="995034"/>
    <lineage>
        <taxon>Bacteria</taxon>
        <taxon>Bacillati</taxon>
        <taxon>Actinomycetota</taxon>
        <taxon>Actinomycetes</taxon>
        <taxon>Micrococcales</taxon>
        <taxon>Microbacteriaceae</taxon>
        <taxon>Mycetocola</taxon>
    </lineage>
</organism>
<dbReference type="PANTHER" id="PTHR33514:SF13">
    <property type="entry name" value="PROTEIN ABCI12, CHLOROPLASTIC"/>
    <property type="match status" value="1"/>
</dbReference>
<sequence length="270" mass="29647">MTTDPYASVTAPPRFFLHRLNPLSKLAAPLPFMAWLLVVRDVWTPLLFLLFAVITILIGARLTLRRAVALVIGLPLLILLLSFSFGLWTDAARVDTTPLLFQIGEYRFYLGAWLIGLATALRLGAVLALALIPGLTTTGPELVRASVEHLRVPYRVGYTALAAYRFVPRFRHDLDLIRQAHRVRGVAGGRGPIAGIRRGLGYVVPLLAGAIRHAERVSFAMDSRAFGAHPTRTERYLMPLRVRDAVFTALFWLIGAGLLVVAARLGGALP</sequence>
<evidence type="ECO:0000313" key="7">
    <source>
        <dbReference type="Proteomes" id="UP000198867"/>
    </source>
</evidence>
<dbReference type="GO" id="GO:0005886">
    <property type="term" value="C:plasma membrane"/>
    <property type="evidence" value="ECO:0007669"/>
    <property type="project" value="UniProtKB-ARBA"/>
</dbReference>
<gene>
    <name evidence="6" type="ORF">SAMN05216219_1767</name>
</gene>
<evidence type="ECO:0000256" key="2">
    <source>
        <dbReference type="ARBA" id="ARBA00022692"/>
    </source>
</evidence>
<reference evidence="7" key="1">
    <citation type="submission" date="2016-10" db="EMBL/GenBank/DDBJ databases">
        <authorList>
            <person name="Varghese N."/>
            <person name="Submissions S."/>
        </authorList>
    </citation>
    <scope>NUCLEOTIDE SEQUENCE [LARGE SCALE GENOMIC DNA]</scope>
    <source>
        <strain evidence="7">CGMCC 1.11101</strain>
    </source>
</reference>
<dbReference type="OrthoDB" id="92887at2"/>
<evidence type="ECO:0000256" key="5">
    <source>
        <dbReference type="SAM" id="Phobius"/>
    </source>
</evidence>
<evidence type="ECO:0000256" key="4">
    <source>
        <dbReference type="ARBA" id="ARBA00023136"/>
    </source>
</evidence>
<dbReference type="CDD" id="cd16914">
    <property type="entry name" value="EcfT"/>
    <property type="match status" value="1"/>
</dbReference>
<feature type="transmembrane region" description="Helical" evidence="5">
    <location>
        <begin position="67"/>
        <end position="88"/>
    </location>
</feature>
<keyword evidence="3 5" id="KW-1133">Transmembrane helix</keyword>
<name>A0A1I5B6P9_9MICO</name>
<dbReference type="AlphaFoldDB" id="A0A1I5B6P9"/>
<feature type="transmembrane region" description="Helical" evidence="5">
    <location>
        <begin position="42"/>
        <end position="60"/>
    </location>
</feature>
<feature type="transmembrane region" description="Helical" evidence="5">
    <location>
        <begin position="108"/>
        <end position="132"/>
    </location>
</feature>
<dbReference type="RefSeq" id="WP_090710772.1">
    <property type="nucleotide sequence ID" value="NZ_FOVM01000004.1"/>
</dbReference>
<evidence type="ECO:0000256" key="3">
    <source>
        <dbReference type="ARBA" id="ARBA00022989"/>
    </source>
</evidence>
<accession>A0A1I5B6P9</accession>
<proteinExistence type="predicted"/>
<keyword evidence="7" id="KW-1185">Reference proteome</keyword>
<protein>
    <submittedName>
        <fullName evidence="6">Energy-coupling factor transport system permease protein</fullName>
    </submittedName>
</protein>
<dbReference type="EMBL" id="FOVM01000004">
    <property type="protein sequence ID" value="SFN70387.1"/>
    <property type="molecule type" value="Genomic_DNA"/>
</dbReference>
<keyword evidence="2 5" id="KW-0812">Transmembrane</keyword>
<evidence type="ECO:0000256" key="1">
    <source>
        <dbReference type="ARBA" id="ARBA00004141"/>
    </source>
</evidence>
<dbReference type="Proteomes" id="UP000198867">
    <property type="component" value="Unassembled WGS sequence"/>
</dbReference>
<dbReference type="InterPro" id="IPR003339">
    <property type="entry name" value="ABC/ECF_trnsptr_transmembrane"/>
</dbReference>
<dbReference type="Pfam" id="PF02361">
    <property type="entry name" value="CbiQ"/>
    <property type="match status" value="1"/>
</dbReference>
<evidence type="ECO:0000313" key="6">
    <source>
        <dbReference type="EMBL" id="SFN70387.1"/>
    </source>
</evidence>
<comment type="subcellular location">
    <subcellularLocation>
        <location evidence="1">Membrane</location>
        <topology evidence="1">Multi-pass membrane protein</topology>
    </subcellularLocation>
</comment>
<feature type="transmembrane region" description="Helical" evidence="5">
    <location>
        <begin position="245"/>
        <end position="265"/>
    </location>
</feature>
<keyword evidence="4 5" id="KW-0472">Membrane</keyword>
<dbReference type="STRING" id="995034.SAMN05216219_1767"/>
<dbReference type="PANTHER" id="PTHR33514">
    <property type="entry name" value="PROTEIN ABCI12, CHLOROPLASTIC"/>
    <property type="match status" value="1"/>
</dbReference>